<dbReference type="RefSeq" id="XP_009229643.1">
    <property type="nucleotide sequence ID" value="XM_009231379.1"/>
</dbReference>
<dbReference type="InterPro" id="IPR018535">
    <property type="entry name" value="DUF1996"/>
</dbReference>
<protein>
    <recommendedName>
        <fullName evidence="2">DUF1996 domain-containing protein</fullName>
    </recommendedName>
</protein>
<dbReference type="PANTHER" id="PTHR43662:SF11">
    <property type="entry name" value="WSC DOMAIN-CONTAINING PROTEIN"/>
    <property type="match status" value="1"/>
</dbReference>
<reference evidence="3" key="2">
    <citation type="submission" date="2010-07" db="EMBL/GenBank/DDBJ databases">
        <authorList>
            <consortium name="The Broad Institute Genome Sequencing Platform"/>
            <consortium name="Broad Institute Genome Sequencing Center for Infectious Disease"/>
            <person name="Ma L.-J."/>
            <person name="Dead R."/>
            <person name="Young S."/>
            <person name="Zeng Q."/>
            <person name="Koehrsen M."/>
            <person name="Alvarado L."/>
            <person name="Berlin A."/>
            <person name="Chapman S.B."/>
            <person name="Chen Z."/>
            <person name="Freedman E."/>
            <person name="Gellesch M."/>
            <person name="Goldberg J."/>
            <person name="Griggs A."/>
            <person name="Gujja S."/>
            <person name="Heilman E.R."/>
            <person name="Heiman D."/>
            <person name="Hepburn T."/>
            <person name="Howarth C."/>
            <person name="Jen D."/>
            <person name="Larson L."/>
            <person name="Mehta T."/>
            <person name="Neiman D."/>
            <person name="Pearson M."/>
            <person name="Roberts A."/>
            <person name="Saif S."/>
            <person name="Shea T."/>
            <person name="Shenoy N."/>
            <person name="Sisk P."/>
            <person name="Stolte C."/>
            <person name="Sykes S."/>
            <person name="Walk T."/>
            <person name="White J."/>
            <person name="Yandava C."/>
            <person name="Haas B."/>
            <person name="Nusbaum C."/>
            <person name="Birren B."/>
        </authorList>
    </citation>
    <scope>NUCLEOTIDE SEQUENCE</scope>
    <source>
        <strain evidence="3">R3-111a-1</strain>
    </source>
</reference>
<dbReference type="Pfam" id="PF09362">
    <property type="entry name" value="DUF1996"/>
    <property type="match status" value="1"/>
</dbReference>
<organism evidence="3">
    <name type="scientific">Gaeumannomyces tritici (strain R3-111a-1)</name>
    <name type="common">Wheat and barley take-all root rot fungus</name>
    <name type="synonym">Gaeumannomyces graminis var. tritici</name>
    <dbReference type="NCBI Taxonomy" id="644352"/>
    <lineage>
        <taxon>Eukaryota</taxon>
        <taxon>Fungi</taxon>
        <taxon>Dikarya</taxon>
        <taxon>Ascomycota</taxon>
        <taxon>Pezizomycotina</taxon>
        <taxon>Sordariomycetes</taxon>
        <taxon>Sordariomycetidae</taxon>
        <taxon>Magnaporthales</taxon>
        <taxon>Magnaporthaceae</taxon>
        <taxon>Gaeumannomyces</taxon>
    </lineage>
</organism>
<feature type="non-terminal residue" evidence="3">
    <location>
        <position position="1"/>
    </location>
</feature>
<sequence>MIFILLPVLYSLAFAKDRRTFAILRHSAGGPLGEARIDPIVSPGVPSEHVHTIMGASNFGLNATGDSLLRSSCTTALIKDDLSAYWFPKLYFKDPKTDLFESVNLSYMNVYYFFEPTDDKITAFPVSLQIVSGDASIRHAPSKTGKLNLNPLDGIVQPSQWTCPRIHYSPPSYPANSNGSTAGIQNPDVREAGIGFPFANCDLFASPLRMDIHFPSCYNPAVPLTDYKNNMAFPVTYQNGKQNCLKNWIHVPHLLYEVYWDTTKFSHRWKPHQGYQPFILSNGDKTGYSIHGDFLAGWDEQALQHIIDTFNVTSSKHFGMETCPGVAVNNDNHRCVVNSLIDEHVTGTLVKLPGHNLPTGWDF</sequence>
<dbReference type="PANTHER" id="PTHR43662">
    <property type="match status" value="1"/>
</dbReference>
<keyword evidence="1" id="KW-0732">Signal</keyword>
<accession>J8U1T7</accession>
<dbReference type="OrthoDB" id="74764at2759"/>
<gene>
    <name evidence="4" type="primary">20353931</name>
    <name evidence="3" type="ORF">GGTG_13473</name>
</gene>
<evidence type="ECO:0000259" key="2">
    <source>
        <dbReference type="Pfam" id="PF09362"/>
    </source>
</evidence>
<dbReference type="VEuPathDB" id="FungiDB:GGTG_13473"/>
<reference evidence="4" key="4">
    <citation type="journal article" date="2015" name="G3 (Bethesda)">
        <title>Genome sequences of three phytopathogenic species of the Magnaporthaceae family of fungi.</title>
        <authorList>
            <person name="Okagaki L.H."/>
            <person name="Nunes C.C."/>
            <person name="Sailsbery J."/>
            <person name="Clay B."/>
            <person name="Brown D."/>
            <person name="John T."/>
            <person name="Oh Y."/>
            <person name="Young N."/>
            <person name="Fitzgerald M."/>
            <person name="Haas B.J."/>
            <person name="Zeng Q."/>
            <person name="Young S."/>
            <person name="Adiconis X."/>
            <person name="Fan L."/>
            <person name="Levin J.Z."/>
            <person name="Mitchell T.K."/>
            <person name="Okubara P.A."/>
            <person name="Farman M.L."/>
            <person name="Kohn L.M."/>
            <person name="Birren B."/>
            <person name="Ma L.-J."/>
            <person name="Dean R.A."/>
        </authorList>
    </citation>
    <scope>NUCLEOTIDE SEQUENCE</scope>
    <source>
        <strain evidence="4">R3-111a-1</strain>
    </source>
</reference>
<evidence type="ECO:0000256" key="1">
    <source>
        <dbReference type="SAM" id="SignalP"/>
    </source>
</evidence>
<reference evidence="4" key="5">
    <citation type="submission" date="2018-04" db="UniProtKB">
        <authorList>
            <consortium name="EnsemblFungi"/>
        </authorList>
    </citation>
    <scope>IDENTIFICATION</scope>
    <source>
        <strain evidence="4">R3-111a-1</strain>
    </source>
</reference>
<dbReference type="EMBL" id="GL385408">
    <property type="protein sequence ID" value="EJT68967.1"/>
    <property type="molecule type" value="Genomic_DNA"/>
</dbReference>
<feature type="domain" description="DUF1996" evidence="2">
    <location>
        <begin position="38"/>
        <end position="298"/>
    </location>
</feature>
<reference evidence="5" key="1">
    <citation type="submission" date="2010-07" db="EMBL/GenBank/DDBJ databases">
        <title>The genome sequence of Gaeumannomyces graminis var. tritici strain R3-111a-1.</title>
        <authorList>
            <consortium name="The Broad Institute Genome Sequencing Platform"/>
            <person name="Ma L.-J."/>
            <person name="Dead R."/>
            <person name="Young S."/>
            <person name="Zeng Q."/>
            <person name="Koehrsen M."/>
            <person name="Alvarado L."/>
            <person name="Berlin A."/>
            <person name="Chapman S.B."/>
            <person name="Chen Z."/>
            <person name="Freedman E."/>
            <person name="Gellesch M."/>
            <person name="Goldberg J."/>
            <person name="Griggs A."/>
            <person name="Gujja S."/>
            <person name="Heilman E.R."/>
            <person name="Heiman D."/>
            <person name="Hepburn T."/>
            <person name="Howarth C."/>
            <person name="Jen D."/>
            <person name="Larson L."/>
            <person name="Mehta T."/>
            <person name="Neiman D."/>
            <person name="Pearson M."/>
            <person name="Roberts A."/>
            <person name="Saif S."/>
            <person name="Shea T."/>
            <person name="Shenoy N."/>
            <person name="Sisk P."/>
            <person name="Stolte C."/>
            <person name="Sykes S."/>
            <person name="Walk T."/>
            <person name="White J."/>
            <person name="Yandava C."/>
            <person name="Haas B."/>
            <person name="Nusbaum C."/>
            <person name="Birren B."/>
        </authorList>
    </citation>
    <scope>NUCLEOTIDE SEQUENCE [LARGE SCALE GENOMIC DNA]</scope>
    <source>
        <strain evidence="5">R3-111a-1</strain>
    </source>
</reference>
<evidence type="ECO:0000313" key="3">
    <source>
        <dbReference type="EMBL" id="EJT68967.1"/>
    </source>
</evidence>
<reference evidence="3" key="3">
    <citation type="submission" date="2010-09" db="EMBL/GenBank/DDBJ databases">
        <title>Annotation of Gaeumannomyces graminis var. tritici R3-111a-1.</title>
        <authorList>
            <consortium name="The Broad Institute Genome Sequencing Platform"/>
            <person name="Ma L.-J."/>
            <person name="Dead R."/>
            <person name="Young S.K."/>
            <person name="Zeng Q."/>
            <person name="Gargeya S."/>
            <person name="Fitzgerald M."/>
            <person name="Haas B."/>
            <person name="Abouelleil A."/>
            <person name="Alvarado L."/>
            <person name="Arachchi H.M."/>
            <person name="Berlin A."/>
            <person name="Brown A."/>
            <person name="Chapman S.B."/>
            <person name="Chen Z."/>
            <person name="Dunbar C."/>
            <person name="Freedman E."/>
            <person name="Gearin G."/>
            <person name="Gellesch M."/>
            <person name="Goldberg J."/>
            <person name="Griggs A."/>
            <person name="Gujja S."/>
            <person name="Heiman D."/>
            <person name="Howarth C."/>
            <person name="Larson L."/>
            <person name="Lui A."/>
            <person name="MacDonald P.J.P."/>
            <person name="Mehta T."/>
            <person name="Montmayeur A."/>
            <person name="Murphy C."/>
            <person name="Neiman D."/>
            <person name="Pearson M."/>
            <person name="Priest M."/>
            <person name="Roberts A."/>
            <person name="Saif S."/>
            <person name="Shea T."/>
            <person name="Shenoy N."/>
            <person name="Sisk P."/>
            <person name="Stolte C."/>
            <person name="Sykes S."/>
            <person name="Yandava C."/>
            <person name="Wortman J."/>
            <person name="Nusbaum C."/>
            <person name="Birren B."/>
        </authorList>
    </citation>
    <scope>NUCLEOTIDE SEQUENCE</scope>
    <source>
        <strain evidence="3">R3-111a-1</strain>
    </source>
</reference>
<feature type="chain" id="PRO_5012474920" description="DUF1996 domain-containing protein" evidence="1">
    <location>
        <begin position="16"/>
        <end position="363"/>
    </location>
</feature>
<feature type="signal peptide" evidence="1">
    <location>
        <begin position="1"/>
        <end position="15"/>
    </location>
</feature>
<evidence type="ECO:0000313" key="5">
    <source>
        <dbReference type="Proteomes" id="UP000006039"/>
    </source>
</evidence>
<evidence type="ECO:0000313" key="4">
    <source>
        <dbReference type="EnsemblFungi" id="EJT68967"/>
    </source>
</evidence>
<dbReference type="AlphaFoldDB" id="J8U1T7"/>
<dbReference type="Proteomes" id="UP000006039">
    <property type="component" value="Unassembled WGS sequence"/>
</dbReference>
<dbReference type="GeneID" id="20353931"/>
<name>J8U1T7_GAET3</name>
<proteinExistence type="predicted"/>
<keyword evidence="5" id="KW-1185">Reference proteome</keyword>
<dbReference type="EnsemblFungi" id="EJT68967">
    <property type="protein sequence ID" value="EJT68967"/>
    <property type="gene ID" value="GGTG_13473"/>
</dbReference>
<dbReference type="STRING" id="644352.J8U1T7"/>